<organism evidence="1 2">
    <name type="scientific">Chromobacterium haemolyticum</name>
    <dbReference type="NCBI Taxonomy" id="394935"/>
    <lineage>
        <taxon>Bacteria</taxon>
        <taxon>Pseudomonadati</taxon>
        <taxon>Pseudomonadota</taxon>
        <taxon>Betaproteobacteria</taxon>
        <taxon>Neisseriales</taxon>
        <taxon>Chromobacteriaceae</taxon>
        <taxon>Chromobacterium</taxon>
    </lineage>
</organism>
<dbReference type="AlphaFoldDB" id="A0A1W0CD23"/>
<evidence type="ECO:0000313" key="2">
    <source>
        <dbReference type="Proteomes" id="UP000192721"/>
    </source>
</evidence>
<name>A0A1W0CD23_9NEIS</name>
<evidence type="ECO:0008006" key="3">
    <source>
        <dbReference type="Google" id="ProtNLM"/>
    </source>
</evidence>
<comment type="caution">
    <text evidence="1">The sequence shown here is derived from an EMBL/GenBank/DDBJ whole genome shotgun (WGS) entry which is preliminary data.</text>
</comment>
<protein>
    <recommendedName>
        <fullName evidence="3">Lipoprotein</fullName>
    </recommendedName>
</protein>
<gene>
    <name evidence="1" type="ORF">B0T45_21560</name>
</gene>
<accession>A0A1W0CD23</accession>
<dbReference type="Proteomes" id="UP000192721">
    <property type="component" value="Unassembled WGS sequence"/>
</dbReference>
<dbReference type="EMBL" id="MUKV01000045">
    <property type="protein sequence ID" value="OQS32592.1"/>
    <property type="molecule type" value="Genomic_DNA"/>
</dbReference>
<dbReference type="PROSITE" id="PS51257">
    <property type="entry name" value="PROKAR_LIPOPROTEIN"/>
    <property type="match status" value="1"/>
</dbReference>
<proteinExistence type="predicted"/>
<dbReference type="RefSeq" id="WP_081556912.1">
    <property type="nucleotide sequence ID" value="NZ_MUKV01000045.1"/>
</dbReference>
<sequence length="205" mass="23212">MRTLIFVTAVLLFGCSRGVELEAEVDHRTMEEKIRDNCISEEPARKQAFMKAVASGGVEGALDGVRVCERYLVDKDFLAMIKEQSIKSLVKTIEDKAEKTERRIVAVELLEGYDKELFEKYSARLDAIKKEGVKAAEQALNEVRAQKRSEGVSIGMNQDDVLLSSWGAPKSKRRTVTEYGVNEQWVYSGYQYLYFENGRLVAVQN</sequence>
<reference evidence="1 2" key="1">
    <citation type="submission" date="2017-02" db="EMBL/GenBank/DDBJ databases">
        <title>Chromobacterium haemolyticum H5244.</title>
        <authorList>
            <person name="Gulvik C.A."/>
        </authorList>
    </citation>
    <scope>NUCLEOTIDE SEQUENCE [LARGE SCALE GENOMIC DNA]</scope>
    <source>
        <strain evidence="1 2">H5244</strain>
    </source>
</reference>
<evidence type="ECO:0000313" key="1">
    <source>
        <dbReference type="EMBL" id="OQS32592.1"/>
    </source>
</evidence>